<dbReference type="InterPro" id="IPR026444">
    <property type="entry name" value="Secre_tail"/>
</dbReference>
<dbReference type="EMBL" id="LRXL01000026">
    <property type="protein sequence ID" value="OAB79858.1"/>
    <property type="molecule type" value="Genomic_DNA"/>
</dbReference>
<protein>
    <recommendedName>
        <fullName evidence="2">Secretion system C-terminal sorting domain-containing protein</fullName>
    </recommendedName>
</protein>
<dbReference type="AlphaFoldDB" id="A0A167INM6"/>
<organism evidence="3 4">
    <name type="scientific">Cochleicola gelatinilyticus</name>
    <dbReference type="NCBI Taxonomy" id="1763537"/>
    <lineage>
        <taxon>Bacteria</taxon>
        <taxon>Pseudomonadati</taxon>
        <taxon>Bacteroidota</taxon>
        <taxon>Flavobacteriia</taxon>
        <taxon>Flavobacteriales</taxon>
        <taxon>Flavobacteriaceae</taxon>
        <taxon>Cochleicola</taxon>
    </lineage>
</organism>
<evidence type="ECO:0000256" key="1">
    <source>
        <dbReference type="ARBA" id="ARBA00022729"/>
    </source>
</evidence>
<evidence type="ECO:0000313" key="4">
    <source>
        <dbReference type="Proteomes" id="UP000077013"/>
    </source>
</evidence>
<name>A0A167INM6_9FLAO</name>
<dbReference type="Pfam" id="PF18962">
    <property type="entry name" value="Por_Secre_tail"/>
    <property type="match status" value="1"/>
</dbReference>
<evidence type="ECO:0000313" key="3">
    <source>
        <dbReference type="EMBL" id="OAB79858.1"/>
    </source>
</evidence>
<feature type="domain" description="Secretion system C-terminal sorting" evidence="2">
    <location>
        <begin position="362"/>
        <end position="439"/>
    </location>
</feature>
<keyword evidence="1" id="KW-0732">Signal</keyword>
<dbReference type="NCBIfam" id="TIGR04183">
    <property type="entry name" value="Por_Secre_tail"/>
    <property type="match status" value="1"/>
</dbReference>
<gene>
    <name evidence="3" type="ORF">ULVI_03720</name>
</gene>
<comment type="caution">
    <text evidence="3">The sequence shown here is derived from an EMBL/GenBank/DDBJ whole genome shotgun (WGS) entry which is preliminary data.</text>
</comment>
<evidence type="ECO:0000259" key="2">
    <source>
        <dbReference type="Pfam" id="PF18962"/>
    </source>
</evidence>
<reference evidence="3 4" key="1">
    <citation type="submission" date="2016-02" db="EMBL/GenBank/DDBJ databases">
        <title>Ulvibacter sp. LPB0005, isolated from Thais luteostoma.</title>
        <authorList>
            <person name="Shin S.-K."/>
            <person name="Yi H."/>
        </authorList>
    </citation>
    <scope>NUCLEOTIDE SEQUENCE [LARGE SCALE GENOMIC DNA]</scope>
    <source>
        <strain evidence="3 4">LPB0005</strain>
    </source>
</reference>
<dbReference type="STRING" id="1763537.ULVI_03720"/>
<keyword evidence="4" id="KW-1185">Reference proteome</keyword>
<dbReference type="Proteomes" id="UP000077013">
    <property type="component" value="Unassembled WGS sequence"/>
</dbReference>
<proteinExistence type="predicted"/>
<accession>A0A167INM6</accession>
<sequence>MAQTHIFTGNGGTSDWFTAENWDVNSVPQSNSQVNIPDGFFVTISTSEAAVESIELEGTAELELTNNLTITGEMIIPFLGQLTYISGVISGGAIENEGTLRVMQNNAKSCTNLTITNNGLIEVLDTGIWRLNGTTVITNGPEGIFRMKGVGSVIKNSGTAVFYNEGLIQKSLHTADHAASYLILTIENHGVIRTDENTTLLILSQQAALTNFHNGVIEGNGIYDITAPFVNTGTIAPGGEFVGNLEVVNSFDFPSEAVLEIDIEGAEEGAYDHLYITGFPDLNGTIEVNVSDYLELDDEFTILTTNAISSCNLPAEVYALYDHHYYIFDVDCNTESVTLKVTDIAVLNNEDFLKDAISFTPYPNPADDFFYISLNFSETLLVSETGFTIQLFNSLGQKIHGIEHLSKGITKVERGNLLDGVYLLQLESNNKVIARSKLILH</sequence>